<dbReference type="RefSeq" id="XP_062686277.1">
    <property type="nucleotide sequence ID" value="XM_062829273.1"/>
</dbReference>
<evidence type="ECO:0000313" key="2">
    <source>
        <dbReference type="EMBL" id="KAK3354899.1"/>
    </source>
</evidence>
<reference evidence="2" key="1">
    <citation type="journal article" date="2023" name="Mol. Phylogenet. Evol.">
        <title>Genome-scale phylogeny and comparative genomics of the fungal order Sordariales.</title>
        <authorList>
            <person name="Hensen N."/>
            <person name="Bonometti L."/>
            <person name="Westerberg I."/>
            <person name="Brannstrom I.O."/>
            <person name="Guillou S."/>
            <person name="Cros-Aarteil S."/>
            <person name="Calhoun S."/>
            <person name="Haridas S."/>
            <person name="Kuo A."/>
            <person name="Mondo S."/>
            <person name="Pangilinan J."/>
            <person name="Riley R."/>
            <person name="LaButti K."/>
            <person name="Andreopoulos B."/>
            <person name="Lipzen A."/>
            <person name="Chen C."/>
            <person name="Yan M."/>
            <person name="Daum C."/>
            <person name="Ng V."/>
            <person name="Clum A."/>
            <person name="Steindorff A."/>
            <person name="Ohm R.A."/>
            <person name="Martin F."/>
            <person name="Silar P."/>
            <person name="Natvig D.O."/>
            <person name="Lalanne C."/>
            <person name="Gautier V."/>
            <person name="Ament-Velasquez S.L."/>
            <person name="Kruys A."/>
            <person name="Hutchinson M.I."/>
            <person name="Powell A.J."/>
            <person name="Barry K."/>
            <person name="Miller A.N."/>
            <person name="Grigoriev I.V."/>
            <person name="Debuchy R."/>
            <person name="Gladieux P."/>
            <person name="Hiltunen Thoren M."/>
            <person name="Johannesson H."/>
        </authorList>
    </citation>
    <scope>NUCLEOTIDE SEQUENCE</scope>
    <source>
        <strain evidence="2">CBS 560.94</strain>
    </source>
</reference>
<accession>A0AAE0JNL7</accession>
<evidence type="ECO:0000256" key="1">
    <source>
        <dbReference type="SAM" id="MobiDB-lite"/>
    </source>
</evidence>
<dbReference type="AlphaFoldDB" id="A0AAE0JNL7"/>
<dbReference type="GeneID" id="87866427"/>
<reference evidence="2" key="2">
    <citation type="submission" date="2023-06" db="EMBL/GenBank/DDBJ databases">
        <authorList>
            <consortium name="Lawrence Berkeley National Laboratory"/>
            <person name="Haridas S."/>
            <person name="Hensen N."/>
            <person name="Bonometti L."/>
            <person name="Westerberg I."/>
            <person name="Brannstrom I.O."/>
            <person name="Guillou S."/>
            <person name="Cros-Aarteil S."/>
            <person name="Calhoun S."/>
            <person name="Kuo A."/>
            <person name="Mondo S."/>
            <person name="Pangilinan J."/>
            <person name="Riley R."/>
            <person name="Labutti K."/>
            <person name="Andreopoulos B."/>
            <person name="Lipzen A."/>
            <person name="Chen C."/>
            <person name="Yanf M."/>
            <person name="Daum C."/>
            <person name="Ng V."/>
            <person name="Clum A."/>
            <person name="Steindorff A."/>
            <person name="Ohm R."/>
            <person name="Martin F."/>
            <person name="Silar P."/>
            <person name="Natvig D."/>
            <person name="Lalanne C."/>
            <person name="Gautier V."/>
            <person name="Ament-Velasquez S.L."/>
            <person name="Kruys A."/>
            <person name="Hutchinson M.I."/>
            <person name="Powell A.J."/>
            <person name="Barry K."/>
            <person name="Miller A.N."/>
            <person name="Grigoriev I.V."/>
            <person name="Debuchy R."/>
            <person name="Gladieux P."/>
            <person name="Thoren M.H."/>
            <person name="Johannesson H."/>
        </authorList>
    </citation>
    <scope>NUCLEOTIDE SEQUENCE</scope>
    <source>
        <strain evidence="2">CBS 560.94</strain>
    </source>
</reference>
<gene>
    <name evidence="2" type="ORF">B0H65DRAFT_544187</name>
</gene>
<evidence type="ECO:0000313" key="3">
    <source>
        <dbReference type="Proteomes" id="UP001278500"/>
    </source>
</evidence>
<proteinExistence type="predicted"/>
<dbReference type="EMBL" id="JAUEPP010000001">
    <property type="protein sequence ID" value="KAK3354899.1"/>
    <property type="molecule type" value="Genomic_DNA"/>
</dbReference>
<comment type="caution">
    <text evidence="2">The sequence shown here is derived from an EMBL/GenBank/DDBJ whole genome shotgun (WGS) entry which is preliminary data.</text>
</comment>
<keyword evidence="3" id="KW-1185">Reference proteome</keyword>
<feature type="region of interest" description="Disordered" evidence="1">
    <location>
        <begin position="89"/>
        <end position="128"/>
    </location>
</feature>
<sequence length="128" mass="13447">MDVRSGAAADEAALQSLAGLWILGCSAEEPAAWMTESNSGATPAAQSSWSVLDVANRRKTWPRTKLGVAWTGAPRTLSKAALQGQKLPMSNFSTGADEALQAPGRSHGEPTTQEAKKLLPVSDWASVQ</sequence>
<organism evidence="2 3">
    <name type="scientific">Neurospora tetraspora</name>
    <dbReference type="NCBI Taxonomy" id="94610"/>
    <lineage>
        <taxon>Eukaryota</taxon>
        <taxon>Fungi</taxon>
        <taxon>Dikarya</taxon>
        <taxon>Ascomycota</taxon>
        <taxon>Pezizomycotina</taxon>
        <taxon>Sordariomycetes</taxon>
        <taxon>Sordariomycetidae</taxon>
        <taxon>Sordariales</taxon>
        <taxon>Sordariaceae</taxon>
        <taxon>Neurospora</taxon>
    </lineage>
</organism>
<protein>
    <submittedName>
        <fullName evidence="2">Uncharacterized protein</fullName>
    </submittedName>
</protein>
<dbReference type="Proteomes" id="UP001278500">
    <property type="component" value="Unassembled WGS sequence"/>
</dbReference>
<name>A0AAE0JNL7_9PEZI</name>
<dbReference type="PROSITE" id="PS51257">
    <property type="entry name" value="PROKAR_LIPOPROTEIN"/>
    <property type="match status" value="1"/>
</dbReference>